<dbReference type="Gene3D" id="3.40.50.300">
    <property type="entry name" value="P-loop containing nucleotide triphosphate hydrolases"/>
    <property type="match status" value="1"/>
</dbReference>
<dbReference type="AlphaFoldDB" id="A0A6P2CR07"/>
<accession>A0A6P2CR07</accession>
<dbReference type="Pfam" id="PF00149">
    <property type="entry name" value="Metallophos"/>
    <property type="match status" value="1"/>
</dbReference>
<dbReference type="InterPro" id="IPR041780">
    <property type="entry name" value="MPP_PrpE-like"/>
</dbReference>
<evidence type="ECO:0008006" key="6">
    <source>
        <dbReference type="Google" id="ProtNLM"/>
    </source>
</evidence>
<evidence type="ECO:0000259" key="2">
    <source>
        <dbReference type="Pfam" id="PF00149"/>
    </source>
</evidence>
<evidence type="ECO:0000313" key="4">
    <source>
        <dbReference type="EMBL" id="VTR90997.1"/>
    </source>
</evidence>
<proteinExistence type="predicted"/>
<sequence length="903" mass="100394">MGRAAGAGRIEEIPSLMTIRIPEFALVLMVGPSGSGKSTFARKHFKPTEILSSDFFRGLLSDDEMNQAASDDAFEVLHLICAKRLARGKLTVIDATNVRPEARKPLLEMARKYHVQMTAVVFNFSADVCHARNQQRAVERPFGPHVTQRHAEDLRRSLARLEDEGIRRVHVLNSEEEVAGITFERYRLPVNRRDERGPFDIIGDVHGCLNELIALLTKLGYALTQSEDGWRVTPPEGRRLVFVGDLCDRGPDTPGVYRLVMDAVQRGVAFCVLGNHEDKLLRWMKTPDKVKQNHGLAQSVEQFEKEPPELRARVQEFIAKLPSHLVLDGGRLVVAHAGLTADMHGRVSGKVRAFAIYGDTTGESDEFGLPVRLNWAANYRARANVVYGHTPVLTPAWENRCICIDTGCVFGGTLTALRYPEQELVSVPAEKQYAESKRPLGEQRQPTPPSPLPEGKGEPARDPAVRGASSTDNSFSPFASGRRDGGVGSSDLDITDVIGRRNIETQFAGKITIREENAAAALEVMSRFAADPRWLIYLPPTMSPCEASALPDFLEHPAEAFRYYKQEGAERVVCEQKHMGSRAVVVVCKDETAAARRFGVSNESGIVYTRTGRRFFDDTATENAFLALARDALTAADWWTKFNTDWVALDGELMPWSAKAQELLRRQYAATGSAATAALAEVNKLLAPQAARPELAVLTARFGAKAEAVERFVASYRRYCWSVNSVTDLKFAPFFLLATEGKLYFDRTHDWHMRTLAELCGDPNRPFPLLHATPYRVVDLADASEVESATQWWLDLTNAGGEGMVVKPLEVLTKGRRFFVQPALKVRGREYLRIIYGPDYLAAEHLSRLKHRAVGAKRGLAAREFGLGLEGLERFARSAPLREVHECVFAVLALESEPIDPRL</sequence>
<dbReference type="Pfam" id="PF16542">
    <property type="entry name" value="PNKP_ligase"/>
    <property type="match status" value="1"/>
</dbReference>
<dbReference type="PANTHER" id="PTHR42850:SF7">
    <property type="entry name" value="BIS(5'-NUCLEOSYL)-TETRAPHOSPHATASE PRPE [ASYMMETRICAL]"/>
    <property type="match status" value="1"/>
</dbReference>
<evidence type="ECO:0000259" key="3">
    <source>
        <dbReference type="Pfam" id="PF16542"/>
    </source>
</evidence>
<feature type="region of interest" description="Disordered" evidence="1">
    <location>
        <begin position="434"/>
        <end position="493"/>
    </location>
</feature>
<reference evidence="4 5" key="1">
    <citation type="submission" date="2019-05" db="EMBL/GenBank/DDBJ databases">
        <authorList>
            <consortium name="Science for Life Laboratories"/>
        </authorList>
    </citation>
    <scope>NUCLEOTIDE SEQUENCE [LARGE SCALE GENOMIC DNA]</scope>
    <source>
        <strain evidence="4">Soil9</strain>
    </source>
</reference>
<evidence type="ECO:0000256" key="1">
    <source>
        <dbReference type="SAM" id="MobiDB-lite"/>
    </source>
</evidence>
<feature type="domain" description="Calcineurin-like phosphoesterase" evidence="2">
    <location>
        <begin position="198"/>
        <end position="392"/>
    </location>
</feature>
<dbReference type="Gene3D" id="3.60.21.10">
    <property type="match status" value="1"/>
</dbReference>
<dbReference type="PANTHER" id="PTHR42850">
    <property type="entry name" value="METALLOPHOSPHOESTERASE"/>
    <property type="match status" value="1"/>
</dbReference>
<dbReference type="GO" id="GO:0016791">
    <property type="term" value="F:phosphatase activity"/>
    <property type="evidence" value="ECO:0007669"/>
    <property type="project" value="TreeGrafter"/>
</dbReference>
<dbReference type="SUPFAM" id="SSF56300">
    <property type="entry name" value="Metallo-dependent phosphatases"/>
    <property type="match status" value="1"/>
</dbReference>
<dbReference type="CDD" id="cd07423">
    <property type="entry name" value="MPP_Prp_like"/>
    <property type="match status" value="1"/>
</dbReference>
<organism evidence="4 5">
    <name type="scientific">Gemmata massiliana</name>
    <dbReference type="NCBI Taxonomy" id="1210884"/>
    <lineage>
        <taxon>Bacteria</taxon>
        <taxon>Pseudomonadati</taxon>
        <taxon>Planctomycetota</taxon>
        <taxon>Planctomycetia</taxon>
        <taxon>Gemmatales</taxon>
        <taxon>Gemmataceae</taxon>
        <taxon>Gemmata</taxon>
    </lineage>
</organism>
<dbReference type="SUPFAM" id="SSF52540">
    <property type="entry name" value="P-loop containing nucleoside triphosphate hydrolases"/>
    <property type="match status" value="1"/>
</dbReference>
<name>A0A6P2CR07_9BACT</name>
<dbReference type="InterPro" id="IPR029052">
    <property type="entry name" value="Metallo-depent_PP-like"/>
</dbReference>
<evidence type="ECO:0000313" key="5">
    <source>
        <dbReference type="Proteomes" id="UP000464178"/>
    </source>
</evidence>
<dbReference type="InterPro" id="IPR027417">
    <property type="entry name" value="P-loop_NTPase"/>
</dbReference>
<dbReference type="Proteomes" id="UP000464178">
    <property type="component" value="Chromosome"/>
</dbReference>
<dbReference type="EMBL" id="LR593886">
    <property type="protein sequence ID" value="VTR90997.1"/>
    <property type="molecule type" value="Genomic_DNA"/>
</dbReference>
<dbReference type="InterPro" id="IPR004843">
    <property type="entry name" value="Calcineurin-like_PHP"/>
</dbReference>
<dbReference type="InterPro" id="IPR032380">
    <property type="entry name" value="PNKP_ligase_dom"/>
</dbReference>
<dbReference type="InterPro" id="IPR050126">
    <property type="entry name" value="Ap4A_hydrolase"/>
</dbReference>
<gene>
    <name evidence="4" type="ORF">SOIL9_67170</name>
</gene>
<feature type="domain" description="Polynucleotide kinase-phosphatase ligase" evidence="3">
    <location>
        <begin position="520"/>
        <end position="898"/>
    </location>
</feature>
<dbReference type="SUPFAM" id="SSF56091">
    <property type="entry name" value="DNA ligase/mRNA capping enzyme, catalytic domain"/>
    <property type="match status" value="1"/>
</dbReference>
<dbReference type="KEGG" id="gms:SOIL9_67170"/>
<dbReference type="Gene3D" id="3.30.470.30">
    <property type="entry name" value="DNA ligase/mRNA capping enzyme"/>
    <property type="match status" value="2"/>
</dbReference>
<feature type="compositionally biased region" description="Basic and acidic residues" evidence="1">
    <location>
        <begin position="455"/>
        <end position="464"/>
    </location>
</feature>
<keyword evidence="5" id="KW-1185">Reference proteome</keyword>
<dbReference type="GO" id="GO:0005737">
    <property type="term" value="C:cytoplasm"/>
    <property type="evidence" value="ECO:0007669"/>
    <property type="project" value="TreeGrafter"/>
</dbReference>
<protein>
    <recommendedName>
        <fullName evidence="6">Calcineurin-like phosphoesterase domain-containing protein</fullName>
    </recommendedName>
</protein>
<dbReference type="Pfam" id="PF13671">
    <property type="entry name" value="AAA_33"/>
    <property type="match status" value="1"/>
</dbReference>
<feature type="compositionally biased region" description="Polar residues" evidence="1">
    <location>
        <begin position="468"/>
        <end position="477"/>
    </location>
</feature>